<dbReference type="SUPFAM" id="SSF52540">
    <property type="entry name" value="P-loop containing nucleoside triphosphate hydrolases"/>
    <property type="match status" value="1"/>
</dbReference>
<keyword evidence="7 9" id="KW-0067">ATP-binding</keyword>
<evidence type="ECO:0000256" key="8">
    <source>
        <dbReference type="ARBA" id="ARBA00048090"/>
    </source>
</evidence>
<sequence>MSSQQPPQAPYRAVVMGVAGSGKTSVGEALAARLGLPFEDADTFHPPANVAKMREGIPLTDADREPWLEIIGRWLVDHPDGAIVTCSALKRAYRDTLRRFVPEVPFLHPYGKASLVLERMSLRSATTDHFMPVTLLESQYATLEGLQDDEAGITLDLRRSVDELVDDSIAYLQGRRGHSHL</sequence>
<dbReference type="Proteomes" id="UP000008366">
    <property type="component" value="Unassembled WGS sequence"/>
</dbReference>
<dbReference type="GO" id="GO:0005737">
    <property type="term" value="C:cytoplasm"/>
    <property type="evidence" value="ECO:0007669"/>
    <property type="project" value="TreeGrafter"/>
</dbReference>
<dbReference type="InterPro" id="IPR006001">
    <property type="entry name" value="Therm_gnt_kin"/>
</dbReference>
<comment type="similarity">
    <text evidence="2 9">Belongs to the gluconokinase GntK/GntV family.</text>
</comment>
<protein>
    <recommendedName>
        <fullName evidence="3 9">Gluconokinase</fullName>
        <ecNumber evidence="3 9">2.7.1.12</ecNumber>
    </recommendedName>
</protein>
<dbReference type="OrthoDB" id="9795716at2"/>
<evidence type="ECO:0000256" key="1">
    <source>
        <dbReference type="ARBA" id="ARBA00004761"/>
    </source>
</evidence>
<dbReference type="GO" id="GO:0046316">
    <property type="term" value="F:gluconokinase activity"/>
    <property type="evidence" value="ECO:0007669"/>
    <property type="project" value="UniProtKB-EC"/>
</dbReference>
<dbReference type="InterPro" id="IPR031322">
    <property type="entry name" value="Shikimate/glucono_kinase"/>
</dbReference>
<dbReference type="PANTHER" id="PTHR43442:SF3">
    <property type="entry name" value="GLUCONOKINASE-RELATED"/>
    <property type="match status" value="1"/>
</dbReference>
<dbReference type="eggNOG" id="COG3265">
    <property type="taxonomic scope" value="Bacteria"/>
</dbReference>
<dbReference type="EMBL" id="BAHD01000105">
    <property type="protein sequence ID" value="GAB98146.1"/>
    <property type="molecule type" value="Genomic_DNA"/>
</dbReference>
<dbReference type="RefSeq" id="WP_006594678.1">
    <property type="nucleotide sequence ID" value="NZ_BAHD01000105.1"/>
</dbReference>
<dbReference type="NCBIfam" id="TIGR01313">
    <property type="entry name" value="therm_gnt_kin"/>
    <property type="match status" value="1"/>
</dbReference>
<dbReference type="Gene3D" id="3.40.50.300">
    <property type="entry name" value="P-loop containing nucleotide triphosphate hydrolases"/>
    <property type="match status" value="1"/>
</dbReference>
<evidence type="ECO:0000256" key="6">
    <source>
        <dbReference type="ARBA" id="ARBA00022777"/>
    </source>
</evidence>
<keyword evidence="6 9" id="KW-0418">Kinase</keyword>
<name>K6WWD0_9MICO</name>
<evidence type="ECO:0000313" key="10">
    <source>
        <dbReference type="EMBL" id="GAB98146.1"/>
    </source>
</evidence>
<reference evidence="10 11" key="1">
    <citation type="submission" date="2012-08" db="EMBL/GenBank/DDBJ databases">
        <title>Whole genome shotgun sequence of Kineosphaera limosa NBRC 100340.</title>
        <authorList>
            <person name="Yoshida I."/>
            <person name="Isaki S."/>
            <person name="Hosoyama A."/>
            <person name="Tsuchikane K."/>
            <person name="Katsumata H."/>
            <person name="Ando Y."/>
            <person name="Ohji S."/>
            <person name="Hamada M."/>
            <person name="Tamura T."/>
            <person name="Yamazoe A."/>
            <person name="Yamazaki S."/>
            <person name="Fujita N."/>
        </authorList>
    </citation>
    <scope>NUCLEOTIDE SEQUENCE [LARGE SCALE GENOMIC DNA]</scope>
    <source>
        <strain evidence="10 11">NBRC 100340</strain>
    </source>
</reference>
<evidence type="ECO:0000313" key="11">
    <source>
        <dbReference type="Proteomes" id="UP000008366"/>
    </source>
</evidence>
<evidence type="ECO:0000256" key="3">
    <source>
        <dbReference type="ARBA" id="ARBA00012054"/>
    </source>
</evidence>
<dbReference type="GO" id="GO:0005975">
    <property type="term" value="P:carbohydrate metabolic process"/>
    <property type="evidence" value="ECO:0007669"/>
    <property type="project" value="InterPro"/>
</dbReference>
<dbReference type="CDD" id="cd02021">
    <property type="entry name" value="GntK"/>
    <property type="match status" value="1"/>
</dbReference>
<evidence type="ECO:0000256" key="7">
    <source>
        <dbReference type="ARBA" id="ARBA00022840"/>
    </source>
</evidence>
<dbReference type="InterPro" id="IPR027417">
    <property type="entry name" value="P-loop_NTPase"/>
</dbReference>
<dbReference type="AlphaFoldDB" id="K6WWD0"/>
<keyword evidence="5 9" id="KW-0547">Nucleotide-binding</keyword>
<keyword evidence="11" id="KW-1185">Reference proteome</keyword>
<evidence type="ECO:0000256" key="2">
    <source>
        <dbReference type="ARBA" id="ARBA00008420"/>
    </source>
</evidence>
<accession>K6WWD0</accession>
<comment type="catalytic activity">
    <reaction evidence="8 9">
        <text>D-gluconate + ATP = 6-phospho-D-gluconate + ADP + H(+)</text>
        <dbReference type="Rhea" id="RHEA:19433"/>
        <dbReference type="ChEBI" id="CHEBI:15378"/>
        <dbReference type="ChEBI" id="CHEBI:18391"/>
        <dbReference type="ChEBI" id="CHEBI:30616"/>
        <dbReference type="ChEBI" id="CHEBI:58759"/>
        <dbReference type="ChEBI" id="CHEBI:456216"/>
        <dbReference type="EC" id="2.7.1.12"/>
    </reaction>
</comment>
<evidence type="ECO:0000256" key="4">
    <source>
        <dbReference type="ARBA" id="ARBA00022679"/>
    </source>
</evidence>
<organism evidence="10 11">
    <name type="scientific">Kineosphaera limosa NBRC 100340</name>
    <dbReference type="NCBI Taxonomy" id="1184609"/>
    <lineage>
        <taxon>Bacteria</taxon>
        <taxon>Bacillati</taxon>
        <taxon>Actinomycetota</taxon>
        <taxon>Actinomycetes</taxon>
        <taxon>Micrococcales</taxon>
        <taxon>Dermatophilaceae</taxon>
        <taxon>Kineosphaera</taxon>
    </lineage>
</organism>
<gene>
    <name evidence="10" type="primary">gntK</name>
    <name evidence="10" type="ORF">KILIM_105_00020</name>
</gene>
<dbReference type="EC" id="2.7.1.12" evidence="3 9"/>
<dbReference type="PANTHER" id="PTHR43442">
    <property type="entry name" value="GLUCONOKINASE-RELATED"/>
    <property type="match status" value="1"/>
</dbReference>
<comment type="pathway">
    <text evidence="1">Carbohydrate acid metabolism.</text>
</comment>
<evidence type="ECO:0000256" key="5">
    <source>
        <dbReference type="ARBA" id="ARBA00022741"/>
    </source>
</evidence>
<proteinExistence type="inferred from homology"/>
<keyword evidence="4 9" id="KW-0808">Transferase</keyword>
<dbReference type="Pfam" id="PF01202">
    <property type="entry name" value="SKI"/>
    <property type="match status" value="1"/>
</dbReference>
<dbReference type="STRING" id="1184609.KILIM_105_00020"/>
<dbReference type="GO" id="GO:0005524">
    <property type="term" value="F:ATP binding"/>
    <property type="evidence" value="ECO:0007669"/>
    <property type="project" value="UniProtKB-KW"/>
</dbReference>
<evidence type="ECO:0000256" key="9">
    <source>
        <dbReference type="RuleBase" id="RU363066"/>
    </source>
</evidence>
<comment type="caution">
    <text evidence="10">The sequence shown here is derived from an EMBL/GenBank/DDBJ whole genome shotgun (WGS) entry which is preliminary data.</text>
</comment>